<feature type="compositionally biased region" description="Polar residues" evidence="11">
    <location>
        <begin position="10"/>
        <end position="21"/>
    </location>
</feature>
<dbReference type="GO" id="GO:0070461">
    <property type="term" value="C:SAGA-type complex"/>
    <property type="evidence" value="ECO:0007669"/>
    <property type="project" value="UniProtKB-ARBA"/>
</dbReference>
<keyword evidence="2" id="KW-0479">Metal-binding</keyword>
<dbReference type="OrthoDB" id="21557at2759"/>
<feature type="region of interest" description="Disordered" evidence="11">
    <location>
        <begin position="229"/>
        <end position="325"/>
    </location>
</feature>
<evidence type="ECO:0000256" key="3">
    <source>
        <dbReference type="ARBA" id="ARBA00022771"/>
    </source>
</evidence>
<proteinExistence type="inferred from homology"/>
<evidence type="ECO:0000256" key="7">
    <source>
        <dbReference type="ARBA" id="ARBA00023159"/>
    </source>
</evidence>
<dbReference type="InterPro" id="IPR013246">
    <property type="entry name" value="SAGA_su_Sgf11"/>
</dbReference>
<dbReference type="GO" id="GO:0006325">
    <property type="term" value="P:chromatin organization"/>
    <property type="evidence" value="ECO:0007669"/>
    <property type="project" value="UniProtKB-KW"/>
</dbReference>
<evidence type="ECO:0000256" key="9">
    <source>
        <dbReference type="ARBA" id="ARBA00023242"/>
    </source>
</evidence>
<keyword evidence="5" id="KW-0156">Chromatin regulator</keyword>
<comment type="similarity">
    <text evidence="10">Belongs to the SGF11 family.</text>
</comment>
<evidence type="ECO:0000313" key="13">
    <source>
        <dbReference type="Proteomes" id="UP000247409"/>
    </source>
</evidence>
<keyword evidence="9" id="KW-0539">Nucleus</keyword>
<evidence type="ECO:0000256" key="11">
    <source>
        <dbReference type="SAM" id="MobiDB-lite"/>
    </source>
</evidence>
<dbReference type="EMBL" id="NBIV01000012">
    <property type="protein sequence ID" value="PXF48757.1"/>
    <property type="molecule type" value="Genomic_DNA"/>
</dbReference>
<evidence type="ECO:0000256" key="10">
    <source>
        <dbReference type="RuleBase" id="RU261113"/>
    </source>
</evidence>
<keyword evidence="7 10" id="KW-0010">Activator</keyword>
<reference evidence="12 13" key="1">
    <citation type="journal article" date="2018" name="Mol. Biol. Evol.">
        <title>Analysis of the draft genome of the red seaweed Gracilariopsis chorda provides insights into genome size evolution in Rhodophyta.</title>
        <authorList>
            <person name="Lee J."/>
            <person name="Yang E.C."/>
            <person name="Graf L."/>
            <person name="Yang J.H."/>
            <person name="Qiu H."/>
            <person name="Zel Zion U."/>
            <person name="Chan C.X."/>
            <person name="Stephens T.G."/>
            <person name="Weber A.P.M."/>
            <person name="Boo G.H."/>
            <person name="Boo S.M."/>
            <person name="Kim K.M."/>
            <person name="Shin Y."/>
            <person name="Jung M."/>
            <person name="Lee S.J."/>
            <person name="Yim H.S."/>
            <person name="Lee J.H."/>
            <person name="Bhattacharya D."/>
            <person name="Yoon H.S."/>
        </authorList>
    </citation>
    <scope>NUCLEOTIDE SEQUENCE [LARGE SCALE GENOMIC DNA]</scope>
    <source>
        <strain evidence="12 13">SKKU-2015</strain>
        <tissue evidence="12">Whole body</tissue>
    </source>
</reference>
<dbReference type="Proteomes" id="UP000247409">
    <property type="component" value="Unassembled WGS sequence"/>
</dbReference>
<evidence type="ECO:0000256" key="6">
    <source>
        <dbReference type="ARBA" id="ARBA00023015"/>
    </source>
</evidence>
<gene>
    <name evidence="12" type="ORF">BWQ96_01609</name>
</gene>
<evidence type="ECO:0000256" key="4">
    <source>
        <dbReference type="ARBA" id="ARBA00022833"/>
    </source>
</evidence>
<keyword evidence="8" id="KW-0804">Transcription</keyword>
<evidence type="ECO:0000256" key="5">
    <source>
        <dbReference type="ARBA" id="ARBA00022853"/>
    </source>
</evidence>
<dbReference type="GO" id="GO:0005634">
    <property type="term" value="C:nucleus"/>
    <property type="evidence" value="ECO:0007669"/>
    <property type="project" value="UniProtKB-SubCell"/>
</dbReference>
<dbReference type="GO" id="GO:0008270">
    <property type="term" value="F:zinc ion binding"/>
    <property type="evidence" value="ECO:0007669"/>
    <property type="project" value="UniProtKB-KW"/>
</dbReference>
<dbReference type="Gene3D" id="3.30.160.60">
    <property type="entry name" value="Classic Zinc Finger"/>
    <property type="match status" value="1"/>
</dbReference>
<keyword evidence="6" id="KW-0805">Transcription regulation</keyword>
<comment type="caution">
    <text evidence="12">The sequence shown here is derived from an EMBL/GenBank/DDBJ whole genome shotgun (WGS) entry which is preliminary data.</text>
</comment>
<sequence>MAPRKRRSRATSVSVTPSATGSATNSHVSSPSSNRHSKSDNDSIDRMVVPSFVPPKTEIAPALRVKIRPLREITASDAPWSTSLQQNSRSETIEEIDIRAAKCANAYEEAHKIIVENGGVDCNFTTADVALRLYEHMINWAVTEVVVQFKRRAYLAHETKRCTSAFAKVRVADEKGRHEKKTLARVVPASYGSCLLYSERNVTVECSNCNSNISASRYAQHVEKCLGRGGRMSSRAASARLRASAERAEKESQAEMDESPPRRRRHTSNGNDRSADLGDMPTFSSGASKRRRMSPVPSVGSSALSQGSTYGRGLPPSGRTRMSPR</sequence>
<organism evidence="12 13">
    <name type="scientific">Gracilariopsis chorda</name>
    <dbReference type="NCBI Taxonomy" id="448386"/>
    <lineage>
        <taxon>Eukaryota</taxon>
        <taxon>Rhodophyta</taxon>
        <taxon>Florideophyceae</taxon>
        <taxon>Rhodymeniophycidae</taxon>
        <taxon>Gracilariales</taxon>
        <taxon>Gracilariaceae</taxon>
        <taxon>Gracilariopsis</taxon>
    </lineage>
</organism>
<accession>A0A2V3J441</accession>
<comment type="subcellular location">
    <subcellularLocation>
        <location evidence="1 10">Nucleus</location>
    </subcellularLocation>
</comment>
<protein>
    <recommendedName>
        <fullName evidence="10">SAGA-associated factor 11</fullName>
    </recommendedName>
</protein>
<keyword evidence="13" id="KW-1185">Reference proteome</keyword>
<dbReference type="AlphaFoldDB" id="A0A2V3J441"/>
<feature type="compositionally biased region" description="Low complexity" evidence="11">
    <location>
        <begin position="231"/>
        <end position="242"/>
    </location>
</feature>
<name>A0A2V3J441_9FLOR</name>
<evidence type="ECO:0000256" key="8">
    <source>
        <dbReference type="ARBA" id="ARBA00023163"/>
    </source>
</evidence>
<evidence type="ECO:0000313" key="12">
    <source>
        <dbReference type="EMBL" id="PXF48757.1"/>
    </source>
</evidence>
<evidence type="ECO:0000256" key="2">
    <source>
        <dbReference type="ARBA" id="ARBA00022723"/>
    </source>
</evidence>
<feature type="region of interest" description="Disordered" evidence="11">
    <location>
        <begin position="1"/>
        <end position="47"/>
    </location>
</feature>
<evidence type="ECO:0000256" key="1">
    <source>
        <dbReference type="ARBA" id="ARBA00004123"/>
    </source>
</evidence>
<feature type="compositionally biased region" description="Basic and acidic residues" evidence="11">
    <location>
        <begin position="243"/>
        <end position="253"/>
    </location>
</feature>
<keyword evidence="4" id="KW-0862">Zinc</keyword>
<feature type="compositionally biased region" description="Polar residues" evidence="11">
    <location>
        <begin position="299"/>
        <end position="309"/>
    </location>
</feature>
<keyword evidence="3" id="KW-0863">Zinc-finger</keyword>
<feature type="compositionally biased region" description="Low complexity" evidence="11">
    <location>
        <begin position="22"/>
        <end position="34"/>
    </location>
</feature>
<dbReference type="Pfam" id="PF08209">
    <property type="entry name" value="Sgf11"/>
    <property type="match status" value="1"/>
</dbReference>